<dbReference type="UniPathway" id="UPA00299"/>
<evidence type="ECO:0000313" key="4">
    <source>
        <dbReference type="EMBL" id="RLV48345.1"/>
    </source>
</evidence>
<keyword evidence="1 3" id="KW-0378">Hydrolase</keyword>
<dbReference type="NCBIfam" id="TIGR00685">
    <property type="entry name" value="T6PP"/>
    <property type="match status" value="1"/>
</dbReference>
<proteinExistence type="inferred from homology"/>
<dbReference type="GO" id="GO:0005992">
    <property type="term" value="P:trehalose biosynthetic process"/>
    <property type="evidence" value="ECO:0007669"/>
    <property type="project" value="UniProtKB-UniPathway"/>
</dbReference>
<keyword evidence="5" id="KW-1185">Reference proteome</keyword>
<dbReference type="Pfam" id="PF02358">
    <property type="entry name" value="Trehalose_PPase"/>
    <property type="match status" value="2"/>
</dbReference>
<name>A0A3L8NYV6_9ACTN</name>
<dbReference type="Gene3D" id="3.40.50.1000">
    <property type="entry name" value="HAD superfamily/HAD-like"/>
    <property type="match status" value="1"/>
</dbReference>
<sequence>METVSPDAERHYAAVVRGADRLVVGLDFDGTLAPIVEDPEQARIHPRGREVLLRLAEAVRGVAVVTGRPARQVLALGGLDEIGDELGGRGRDLYVLGQYGNERWSSHERRVITPKPPRGLATLSSELPGILRRADAAEAWVEEKGLALGIHTRRLPDPDAALERLREPVGEAARRHDLVVEPGRMVLEVRAGGMDKGAAVHRLAEELDAGAFCFVGDDLGDVEAFKAVGDLRADGVVGLLVASGSREESALVDLADVVVAGPDGVMDFLDALVDDVRALRA</sequence>
<reference evidence="4 5" key="1">
    <citation type="submission" date="2018-10" db="EMBL/GenBank/DDBJ databases">
        <title>Marmoricola sp. 4Q3S-7 whole genome shotgun sequence.</title>
        <authorList>
            <person name="Li F."/>
        </authorList>
    </citation>
    <scope>NUCLEOTIDE SEQUENCE [LARGE SCALE GENOMIC DNA]</scope>
    <source>
        <strain evidence="4 5">4Q3S-7</strain>
    </source>
</reference>
<dbReference type="InterPro" id="IPR036412">
    <property type="entry name" value="HAD-like_sf"/>
</dbReference>
<keyword evidence="3" id="KW-0479">Metal-binding</keyword>
<evidence type="ECO:0000256" key="3">
    <source>
        <dbReference type="RuleBase" id="RU361117"/>
    </source>
</evidence>
<dbReference type="RefSeq" id="WP_121807845.1">
    <property type="nucleotide sequence ID" value="NZ_RDBE01000010.1"/>
</dbReference>
<keyword evidence="3" id="KW-0460">Magnesium</keyword>
<dbReference type="PANTHER" id="PTHR43768">
    <property type="entry name" value="TREHALOSE 6-PHOSPHATE PHOSPHATASE"/>
    <property type="match status" value="1"/>
</dbReference>
<accession>A0A3L8NYV6</accession>
<evidence type="ECO:0000256" key="2">
    <source>
        <dbReference type="ARBA" id="ARBA00024179"/>
    </source>
</evidence>
<comment type="caution">
    <text evidence="4">The sequence shown here is derived from an EMBL/GenBank/DDBJ whole genome shotgun (WGS) entry which is preliminary data.</text>
</comment>
<dbReference type="SUPFAM" id="SSF56784">
    <property type="entry name" value="HAD-like"/>
    <property type="match status" value="1"/>
</dbReference>
<comment type="function">
    <text evidence="2 3">Removes the phosphate from trehalose 6-phosphate to produce free trehalose.</text>
</comment>
<dbReference type="PANTHER" id="PTHR43768:SF3">
    <property type="entry name" value="TREHALOSE 6-PHOSPHATE PHOSPHATASE"/>
    <property type="match status" value="1"/>
</dbReference>
<comment type="pathway">
    <text evidence="3">Glycan biosynthesis; trehalose biosynthesis.</text>
</comment>
<dbReference type="InterPro" id="IPR023214">
    <property type="entry name" value="HAD_sf"/>
</dbReference>
<evidence type="ECO:0000256" key="1">
    <source>
        <dbReference type="ARBA" id="ARBA00022801"/>
    </source>
</evidence>
<dbReference type="Gene3D" id="3.30.70.1020">
    <property type="entry name" value="Trehalose-6-phosphate phosphatase related protein, domain 2"/>
    <property type="match status" value="1"/>
</dbReference>
<dbReference type="EMBL" id="RDBE01000010">
    <property type="protein sequence ID" value="RLV48345.1"/>
    <property type="molecule type" value="Genomic_DNA"/>
</dbReference>
<protein>
    <recommendedName>
        <fullName evidence="3">Trehalose 6-phosphate phosphatase</fullName>
        <ecNumber evidence="3">3.1.3.12</ecNumber>
    </recommendedName>
</protein>
<dbReference type="Proteomes" id="UP000281708">
    <property type="component" value="Unassembled WGS sequence"/>
</dbReference>
<dbReference type="InterPro" id="IPR003337">
    <property type="entry name" value="Trehalose_PPase"/>
</dbReference>
<dbReference type="GO" id="GO:0046872">
    <property type="term" value="F:metal ion binding"/>
    <property type="evidence" value="ECO:0007669"/>
    <property type="project" value="UniProtKB-KW"/>
</dbReference>
<dbReference type="GO" id="GO:0004805">
    <property type="term" value="F:trehalose-phosphatase activity"/>
    <property type="evidence" value="ECO:0007669"/>
    <property type="project" value="UniProtKB-EC"/>
</dbReference>
<organism evidence="4 5">
    <name type="scientific">Nocardioides mangrovicus</name>
    <dbReference type="NCBI Taxonomy" id="2478913"/>
    <lineage>
        <taxon>Bacteria</taxon>
        <taxon>Bacillati</taxon>
        <taxon>Actinomycetota</taxon>
        <taxon>Actinomycetes</taxon>
        <taxon>Propionibacteriales</taxon>
        <taxon>Nocardioidaceae</taxon>
        <taxon>Nocardioides</taxon>
    </lineage>
</organism>
<comment type="similarity">
    <text evidence="3">Belongs to the trehalose phosphatase family.</text>
</comment>
<dbReference type="EC" id="3.1.3.12" evidence="3"/>
<comment type="cofactor">
    <cofactor evidence="3">
        <name>Mg(2+)</name>
        <dbReference type="ChEBI" id="CHEBI:18420"/>
    </cofactor>
</comment>
<dbReference type="AlphaFoldDB" id="A0A3L8NYV6"/>
<dbReference type="OrthoDB" id="9816160at2"/>
<evidence type="ECO:0000313" key="5">
    <source>
        <dbReference type="Proteomes" id="UP000281708"/>
    </source>
</evidence>
<gene>
    <name evidence="4" type="primary">otsB</name>
    <name evidence="4" type="ORF">D9V37_15470</name>
</gene>
<dbReference type="InterPro" id="IPR044651">
    <property type="entry name" value="OTSB-like"/>
</dbReference>
<comment type="catalytic activity">
    <reaction evidence="3">
        <text>alpha,alpha-trehalose 6-phosphate + H2O = alpha,alpha-trehalose + phosphate</text>
        <dbReference type="Rhea" id="RHEA:23420"/>
        <dbReference type="ChEBI" id="CHEBI:15377"/>
        <dbReference type="ChEBI" id="CHEBI:16551"/>
        <dbReference type="ChEBI" id="CHEBI:43474"/>
        <dbReference type="ChEBI" id="CHEBI:58429"/>
        <dbReference type="EC" id="3.1.3.12"/>
    </reaction>
</comment>